<name>A0AAW1VZ29_RUBAR</name>
<proteinExistence type="predicted"/>
<keyword evidence="3" id="KW-1185">Reference proteome</keyword>
<dbReference type="EMBL" id="JBEDUW010000007">
    <property type="protein sequence ID" value="KAK9912659.1"/>
    <property type="molecule type" value="Genomic_DNA"/>
</dbReference>
<reference evidence="2 3" key="1">
    <citation type="journal article" date="2023" name="G3 (Bethesda)">
        <title>A chromosome-length genome assembly and annotation of blackberry (Rubus argutus, cv. 'Hillquist').</title>
        <authorList>
            <person name="Bruna T."/>
            <person name="Aryal R."/>
            <person name="Dudchenko O."/>
            <person name="Sargent D.J."/>
            <person name="Mead D."/>
            <person name="Buti M."/>
            <person name="Cavallini A."/>
            <person name="Hytonen T."/>
            <person name="Andres J."/>
            <person name="Pham M."/>
            <person name="Weisz D."/>
            <person name="Mascagni F."/>
            <person name="Usai G."/>
            <person name="Natali L."/>
            <person name="Bassil N."/>
            <person name="Fernandez G.E."/>
            <person name="Lomsadze A."/>
            <person name="Armour M."/>
            <person name="Olukolu B."/>
            <person name="Poorten T."/>
            <person name="Britton C."/>
            <person name="Davik J."/>
            <person name="Ashrafi H."/>
            <person name="Aiden E.L."/>
            <person name="Borodovsky M."/>
            <person name="Worthington M."/>
        </authorList>
    </citation>
    <scope>NUCLEOTIDE SEQUENCE [LARGE SCALE GENOMIC DNA]</scope>
    <source>
        <strain evidence="2">PI 553951</strain>
    </source>
</reference>
<dbReference type="Proteomes" id="UP001457282">
    <property type="component" value="Unassembled WGS sequence"/>
</dbReference>
<accession>A0AAW1VZ29</accession>
<gene>
    <name evidence="2" type="ORF">M0R45_036511</name>
</gene>
<sequence>MTQEPVPRFDSAQPTPLQPHRSAQCLAQPISDASVPHLRRRAANAAVPWMPHPSRPLLPPSSSLAAPITIETRVSAHQHRRTS</sequence>
<comment type="caution">
    <text evidence="2">The sequence shown here is derived from an EMBL/GenBank/DDBJ whole genome shotgun (WGS) entry which is preliminary data.</text>
</comment>
<organism evidence="2 3">
    <name type="scientific">Rubus argutus</name>
    <name type="common">Southern blackberry</name>
    <dbReference type="NCBI Taxonomy" id="59490"/>
    <lineage>
        <taxon>Eukaryota</taxon>
        <taxon>Viridiplantae</taxon>
        <taxon>Streptophyta</taxon>
        <taxon>Embryophyta</taxon>
        <taxon>Tracheophyta</taxon>
        <taxon>Spermatophyta</taxon>
        <taxon>Magnoliopsida</taxon>
        <taxon>eudicotyledons</taxon>
        <taxon>Gunneridae</taxon>
        <taxon>Pentapetalae</taxon>
        <taxon>rosids</taxon>
        <taxon>fabids</taxon>
        <taxon>Rosales</taxon>
        <taxon>Rosaceae</taxon>
        <taxon>Rosoideae</taxon>
        <taxon>Rosoideae incertae sedis</taxon>
        <taxon>Rubus</taxon>
    </lineage>
</organism>
<evidence type="ECO:0000256" key="1">
    <source>
        <dbReference type="SAM" id="MobiDB-lite"/>
    </source>
</evidence>
<protein>
    <submittedName>
        <fullName evidence="2">Uncharacterized protein</fullName>
    </submittedName>
</protein>
<evidence type="ECO:0000313" key="3">
    <source>
        <dbReference type="Proteomes" id="UP001457282"/>
    </source>
</evidence>
<evidence type="ECO:0000313" key="2">
    <source>
        <dbReference type="EMBL" id="KAK9912659.1"/>
    </source>
</evidence>
<feature type="region of interest" description="Disordered" evidence="1">
    <location>
        <begin position="1"/>
        <end position="22"/>
    </location>
</feature>
<dbReference type="AlphaFoldDB" id="A0AAW1VZ29"/>